<name>A0ABQ5CFS0_9ASTR</name>
<accession>A0ABQ5CFS0</accession>
<sequence length="179" mass="20067">MAGSNSRFYGYSSPRIQRFWETLCSGKCLSRNIITSSAKCNLGSRLTESGTDTRPNASYKRQNVRDHSGYENASTSNSGPSYNIDPSTHRVMLLLGMLREARTTLSMRVNAATKEVSEVEDEGFTVAMKRKMTAEPQNITEASVQARFCRAVTKLQITGLLRTPSKRCPDFVQRVTFMY</sequence>
<reference evidence="3" key="2">
    <citation type="submission" date="2022-01" db="EMBL/GenBank/DDBJ databases">
        <authorList>
            <person name="Yamashiro T."/>
            <person name="Shiraishi A."/>
            <person name="Satake H."/>
            <person name="Nakayama K."/>
        </authorList>
    </citation>
    <scope>NUCLEOTIDE SEQUENCE</scope>
</reference>
<dbReference type="Pfam" id="PF18137">
    <property type="entry name" value="WHD_ORC"/>
    <property type="match status" value="1"/>
</dbReference>
<protein>
    <submittedName>
        <fullName evidence="3">Origin of replication complex subunit 3 isoform X1</fullName>
    </submittedName>
</protein>
<dbReference type="InterPro" id="IPR020795">
    <property type="entry name" value="ORC3"/>
</dbReference>
<dbReference type="EMBL" id="BQNB010014250">
    <property type="protein sequence ID" value="GJT25916.1"/>
    <property type="molecule type" value="Genomic_DNA"/>
</dbReference>
<evidence type="ECO:0000259" key="2">
    <source>
        <dbReference type="Pfam" id="PF18137"/>
    </source>
</evidence>
<feature type="compositionally biased region" description="Polar residues" evidence="1">
    <location>
        <begin position="71"/>
        <end position="84"/>
    </location>
</feature>
<evidence type="ECO:0000313" key="4">
    <source>
        <dbReference type="Proteomes" id="UP001151760"/>
    </source>
</evidence>
<organism evidence="3 4">
    <name type="scientific">Tanacetum coccineum</name>
    <dbReference type="NCBI Taxonomy" id="301880"/>
    <lineage>
        <taxon>Eukaryota</taxon>
        <taxon>Viridiplantae</taxon>
        <taxon>Streptophyta</taxon>
        <taxon>Embryophyta</taxon>
        <taxon>Tracheophyta</taxon>
        <taxon>Spermatophyta</taxon>
        <taxon>Magnoliopsida</taxon>
        <taxon>eudicotyledons</taxon>
        <taxon>Gunneridae</taxon>
        <taxon>Pentapetalae</taxon>
        <taxon>asterids</taxon>
        <taxon>campanulids</taxon>
        <taxon>Asterales</taxon>
        <taxon>Asteraceae</taxon>
        <taxon>Asteroideae</taxon>
        <taxon>Anthemideae</taxon>
        <taxon>Anthemidinae</taxon>
        <taxon>Tanacetum</taxon>
    </lineage>
</organism>
<reference evidence="3" key="1">
    <citation type="journal article" date="2022" name="Int. J. Mol. Sci.">
        <title>Draft Genome of Tanacetum Coccineum: Genomic Comparison of Closely Related Tanacetum-Family Plants.</title>
        <authorList>
            <person name="Yamashiro T."/>
            <person name="Shiraishi A."/>
            <person name="Nakayama K."/>
            <person name="Satake H."/>
        </authorList>
    </citation>
    <scope>NUCLEOTIDE SEQUENCE</scope>
</reference>
<feature type="domain" description="Origin recognition complex subunit 3 winged helix C-terminal" evidence="2">
    <location>
        <begin position="121"/>
        <end position="177"/>
    </location>
</feature>
<dbReference type="PANTHER" id="PTHR12748:SF0">
    <property type="entry name" value="ORIGIN RECOGNITION COMPLEX SUBUNIT 3"/>
    <property type="match status" value="1"/>
</dbReference>
<evidence type="ECO:0000256" key="1">
    <source>
        <dbReference type="SAM" id="MobiDB-lite"/>
    </source>
</evidence>
<feature type="compositionally biased region" description="Polar residues" evidence="1">
    <location>
        <begin position="44"/>
        <end position="61"/>
    </location>
</feature>
<dbReference type="Proteomes" id="UP001151760">
    <property type="component" value="Unassembled WGS sequence"/>
</dbReference>
<gene>
    <name evidence="3" type="ORF">Tco_0895853</name>
</gene>
<comment type="caution">
    <text evidence="3">The sequence shown here is derived from an EMBL/GenBank/DDBJ whole genome shotgun (WGS) entry which is preliminary data.</text>
</comment>
<feature type="region of interest" description="Disordered" evidence="1">
    <location>
        <begin position="44"/>
        <end position="84"/>
    </location>
</feature>
<keyword evidence="4" id="KW-1185">Reference proteome</keyword>
<dbReference type="InterPro" id="IPR040855">
    <property type="entry name" value="ORC_WH_C"/>
</dbReference>
<dbReference type="PANTHER" id="PTHR12748">
    <property type="entry name" value="ORIGIN RECOGNITION COMPLEX SUBUNIT 3"/>
    <property type="match status" value="1"/>
</dbReference>
<proteinExistence type="predicted"/>
<evidence type="ECO:0000313" key="3">
    <source>
        <dbReference type="EMBL" id="GJT25916.1"/>
    </source>
</evidence>